<comment type="domain">
    <text evidence="6">Has an N-terminal Jag-N domain and 2 RNA-binding domains (KH and R3H).</text>
</comment>
<evidence type="ECO:0000256" key="2">
    <source>
        <dbReference type="ARBA" id="ARBA00022884"/>
    </source>
</evidence>
<evidence type="ECO:0000256" key="6">
    <source>
        <dbReference type="HAMAP-Rule" id="MF_00867"/>
    </source>
</evidence>
<evidence type="ECO:0000313" key="12">
    <source>
        <dbReference type="Proteomes" id="UP000886607"/>
    </source>
</evidence>
<dbReference type="SMART" id="SM00322">
    <property type="entry name" value="KH"/>
    <property type="match status" value="1"/>
</dbReference>
<comment type="caution">
    <text evidence="10">The sequence shown here is derived from an EMBL/GenBank/DDBJ whole genome shotgun (WGS) entry which is preliminary data.</text>
</comment>
<reference evidence="10" key="2">
    <citation type="journal article" date="2020" name="Int. Dairy J.">
        <title>Lactic acid bacterial diversity in Brie cheese focusing on salt concentration and pH of isolation medium and characterisation of halophilic and alkaliphilic lactic acid bacterial isolates.</title>
        <authorList>
            <person name="Unno R."/>
            <person name="Matsutani M."/>
            <person name="Suzuki T."/>
            <person name="Kodama K."/>
            <person name="Matsushita H."/>
            <person name="Yamasato K."/>
            <person name="Koizumi Y."/>
            <person name="Ishikawa M."/>
        </authorList>
    </citation>
    <scope>NUCLEOTIDE SEQUENCE</scope>
    <source>
        <strain evidence="10">7C1</strain>
        <strain evidence="9">8C4</strain>
    </source>
</reference>
<dbReference type="NCBIfam" id="NF041568">
    <property type="entry name" value="Jag_EloR"/>
    <property type="match status" value="1"/>
</dbReference>
<dbReference type="SMART" id="SM00393">
    <property type="entry name" value="R3H"/>
    <property type="match status" value="1"/>
</dbReference>
<dbReference type="KEGG" id="tkr:C7K43_10550"/>
<evidence type="ECO:0000313" key="11">
    <source>
        <dbReference type="Proteomes" id="UP000886597"/>
    </source>
</evidence>
<dbReference type="InterPro" id="IPR004087">
    <property type="entry name" value="KH_dom"/>
</dbReference>
<dbReference type="EMBL" id="BKBQ01000023">
    <property type="protein sequence ID" value="GEQ54713.1"/>
    <property type="molecule type" value="Genomic_DNA"/>
</dbReference>
<feature type="compositionally biased region" description="Acidic residues" evidence="7">
    <location>
        <begin position="61"/>
        <end position="70"/>
    </location>
</feature>
<dbReference type="InterPro" id="IPR039247">
    <property type="entry name" value="KhpB"/>
</dbReference>
<dbReference type="SUPFAM" id="SSF82708">
    <property type="entry name" value="R3H domain"/>
    <property type="match status" value="1"/>
</dbReference>
<reference evidence="10" key="1">
    <citation type="submission" date="2019-08" db="EMBL/GenBank/DDBJ databases">
        <authorList>
            <person name="Ishikawa M."/>
            <person name="Suzuki T."/>
            <person name="Matsutani M."/>
        </authorList>
    </citation>
    <scope>NUCLEOTIDE SEQUENCE</scope>
    <source>
        <strain evidence="10">7C1</strain>
        <strain evidence="9">8C4</strain>
    </source>
</reference>
<dbReference type="Pfam" id="PF13083">
    <property type="entry name" value="KH_KhpA-B"/>
    <property type="match status" value="1"/>
</dbReference>
<dbReference type="CDD" id="cd02644">
    <property type="entry name" value="R3H_jag"/>
    <property type="match status" value="1"/>
</dbReference>
<sequence length="266" mass="30079">MPIYEGQSVEEAIQNGLKALDVTQDEVRTTIIEEGKKGFLGVGKKNARISLEPMVKKEPETETVTDEEPAEANSGKISVETETVEKETFEEEIAEEEFTEEPSEQTETLENLDDQEALAQVGVYLTNITKALNAPATVSTTYDDQRIVFDLDTSKKGLLIGRHGKTLNALQYLAQVYVHRIAKNKLSIVVNVGNYRQKRQDILQKLAERTAEKVDRTGRPVFLEPMPAFERKQIHSALSQKRYIATHSEGDEPYRYLVVEPAKKYY</sequence>
<dbReference type="InterPro" id="IPR001374">
    <property type="entry name" value="R3H_dom"/>
</dbReference>
<dbReference type="PANTHER" id="PTHR35800:SF1">
    <property type="entry name" value="RNA-BINDING PROTEIN KHPB"/>
    <property type="match status" value="1"/>
</dbReference>
<dbReference type="Gene3D" id="3.30.300.20">
    <property type="match status" value="1"/>
</dbReference>
<keyword evidence="5 6" id="KW-0961">Cell wall biogenesis/degradation</keyword>
<dbReference type="InterPro" id="IPR032782">
    <property type="entry name" value="KhpB_N"/>
</dbReference>
<dbReference type="GO" id="GO:0003723">
    <property type="term" value="F:RNA binding"/>
    <property type="evidence" value="ECO:0007669"/>
    <property type="project" value="UniProtKB-UniRule"/>
</dbReference>
<comment type="subcellular location">
    <subcellularLocation>
        <location evidence="6">Cytoplasm</location>
    </subcellularLocation>
</comment>
<dbReference type="Proteomes" id="UP000886597">
    <property type="component" value="Unassembled WGS sequence"/>
</dbReference>
<evidence type="ECO:0000259" key="8">
    <source>
        <dbReference type="PROSITE" id="PS51061"/>
    </source>
</evidence>
<evidence type="ECO:0000256" key="1">
    <source>
        <dbReference type="ARBA" id="ARBA00022490"/>
    </source>
</evidence>
<dbReference type="Gene3D" id="3.30.30.80">
    <property type="entry name" value="probable RNA-binding protein from clostridium symbiosum atcc 14940"/>
    <property type="match status" value="1"/>
</dbReference>
<evidence type="ECO:0000256" key="5">
    <source>
        <dbReference type="ARBA" id="ARBA00023316"/>
    </source>
</evidence>
<evidence type="ECO:0000256" key="4">
    <source>
        <dbReference type="ARBA" id="ARBA00023186"/>
    </source>
</evidence>
<dbReference type="GeneID" id="69986385"/>
<comment type="subunit">
    <text evidence="6">Forms a complex with KhpA.</text>
</comment>
<keyword evidence="12" id="KW-1185">Reference proteome</keyword>
<gene>
    <name evidence="6" type="primary">khpB</name>
    <name evidence="6" type="synonym">eloR</name>
    <name evidence="9" type="ORF">TK11N_15830</name>
    <name evidence="10" type="ORF">TK2N_15570</name>
</gene>
<dbReference type="PANTHER" id="PTHR35800">
    <property type="entry name" value="PROTEIN JAG"/>
    <property type="match status" value="1"/>
</dbReference>
<dbReference type="Pfam" id="PF01424">
    <property type="entry name" value="R3H"/>
    <property type="match status" value="1"/>
</dbReference>
<dbReference type="InterPro" id="IPR038008">
    <property type="entry name" value="Jag_KH"/>
</dbReference>
<dbReference type="InterPro" id="IPR038247">
    <property type="entry name" value="Jag_N_dom_sf"/>
</dbReference>
<dbReference type="GO" id="GO:0005737">
    <property type="term" value="C:cytoplasm"/>
    <property type="evidence" value="ECO:0007669"/>
    <property type="project" value="UniProtKB-SubCell"/>
</dbReference>
<feature type="region of interest" description="Disordered" evidence="7">
    <location>
        <begin position="56"/>
        <end position="75"/>
    </location>
</feature>
<dbReference type="PROSITE" id="PS51061">
    <property type="entry name" value="R3H"/>
    <property type="match status" value="1"/>
</dbReference>
<dbReference type="Proteomes" id="UP000886607">
    <property type="component" value="Unassembled WGS sequence"/>
</dbReference>
<keyword evidence="2 6" id="KW-0694">RNA-binding</keyword>
<evidence type="ECO:0000256" key="3">
    <source>
        <dbReference type="ARBA" id="ARBA00022960"/>
    </source>
</evidence>
<keyword evidence="4 6" id="KW-0143">Chaperone</keyword>
<comment type="similarity">
    <text evidence="6">Belongs to the KhpB RNA-binding protein family.</text>
</comment>
<name>A0AAN4ZSN9_9ENTE</name>
<keyword evidence="1 6" id="KW-0963">Cytoplasm</keyword>
<dbReference type="SMART" id="SM01245">
    <property type="entry name" value="Jag_N"/>
    <property type="match status" value="1"/>
</dbReference>
<dbReference type="InterPro" id="IPR034079">
    <property type="entry name" value="R3H_KhpB"/>
</dbReference>
<dbReference type="Pfam" id="PF14804">
    <property type="entry name" value="Jag_N"/>
    <property type="match status" value="1"/>
</dbReference>
<dbReference type="GO" id="GO:0009252">
    <property type="term" value="P:peptidoglycan biosynthetic process"/>
    <property type="evidence" value="ECO:0007669"/>
    <property type="project" value="UniProtKB-UniRule"/>
</dbReference>
<comment type="caution">
    <text evidence="6">Lacks conserved residue(s) required for the propagation of feature annotation.</text>
</comment>
<dbReference type="InterPro" id="IPR036867">
    <property type="entry name" value="R3H_dom_sf"/>
</dbReference>
<dbReference type="HAMAP" id="MF_00867">
    <property type="entry name" value="KhpB"/>
    <property type="match status" value="1"/>
</dbReference>
<keyword evidence="3 6" id="KW-0133">Cell shape</keyword>
<dbReference type="CDD" id="cd02414">
    <property type="entry name" value="KH-II_Jag"/>
    <property type="match status" value="1"/>
</dbReference>
<dbReference type="EMBL" id="BKBO01000024">
    <property type="protein sequence ID" value="GEQ49731.1"/>
    <property type="molecule type" value="Genomic_DNA"/>
</dbReference>
<dbReference type="AlphaFoldDB" id="A0AAN4ZSN9"/>
<dbReference type="RefSeq" id="WP_124006812.1">
    <property type="nucleotide sequence ID" value="NZ_BJYN01000002.1"/>
</dbReference>
<comment type="function">
    <text evidence="6">A probable RNA chaperone. Forms a complex with KhpA which binds to cellular RNA and controls its expression. Plays a role in peptidoglycan (PG) homeostasis and cell length regulation.</text>
</comment>
<organism evidence="10 11">
    <name type="scientific">Tetragenococcus koreensis</name>
    <dbReference type="NCBI Taxonomy" id="290335"/>
    <lineage>
        <taxon>Bacteria</taxon>
        <taxon>Bacillati</taxon>
        <taxon>Bacillota</taxon>
        <taxon>Bacilli</taxon>
        <taxon>Lactobacillales</taxon>
        <taxon>Enterococcaceae</taxon>
        <taxon>Tetragenococcus</taxon>
    </lineage>
</organism>
<proteinExistence type="inferred from homology"/>
<dbReference type="InterPro" id="IPR015946">
    <property type="entry name" value="KH_dom-like_a/b"/>
</dbReference>
<accession>A0AAN4ZSN9</accession>
<dbReference type="GO" id="GO:0071555">
    <property type="term" value="P:cell wall organization"/>
    <property type="evidence" value="ECO:0007669"/>
    <property type="project" value="UniProtKB-KW"/>
</dbReference>
<dbReference type="GO" id="GO:0008360">
    <property type="term" value="P:regulation of cell shape"/>
    <property type="evidence" value="ECO:0007669"/>
    <property type="project" value="UniProtKB-KW"/>
</dbReference>
<evidence type="ECO:0000256" key="7">
    <source>
        <dbReference type="SAM" id="MobiDB-lite"/>
    </source>
</evidence>
<dbReference type="Gene3D" id="3.30.1370.50">
    <property type="entry name" value="R3H-like domain"/>
    <property type="match status" value="1"/>
</dbReference>
<evidence type="ECO:0000313" key="10">
    <source>
        <dbReference type="EMBL" id="GEQ54713.1"/>
    </source>
</evidence>
<evidence type="ECO:0000313" key="9">
    <source>
        <dbReference type="EMBL" id="GEQ49731.1"/>
    </source>
</evidence>
<protein>
    <recommendedName>
        <fullName evidence="6">RNA-binding protein KhpB</fullName>
    </recommendedName>
    <alternativeName>
        <fullName evidence="6">RNA-binding protein EloR</fullName>
    </alternativeName>
</protein>
<feature type="domain" description="R3H" evidence="8">
    <location>
        <begin position="197"/>
        <end position="263"/>
    </location>
</feature>